<evidence type="ECO:0000256" key="7">
    <source>
        <dbReference type="ARBA" id="ARBA00022769"/>
    </source>
</evidence>
<dbReference type="GO" id="GO:0004518">
    <property type="term" value="F:nuclease activity"/>
    <property type="evidence" value="ECO:0007669"/>
    <property type="project" value="UniProtKB-KW"/>
</dbReference>
<dbReference type="PANTHER" id="PTHR43152:SF1">
    <property type="entry name" value="UVRA PROTEIN"/>
    <property type="match status" value="1"/>
</dbReference>
<evidence type="ECO:0000256" key="2">
    <source>
        <dbReference type="ARBA" id="ARBA00022490"/>
    </source>
</evidence>
<feature type="domain" description="AAA+ ATPase" evidence="17">
    <location>
        <begin position="517"/>
        <end position="798"/>
    </location>
</feature>
<organism evidence="18 19">
    <name type="scientific">Streptomyces arboris</name>
    <dbReference type="NCBI Taxonomy" id="2600619"/>
    <lineage>
        <taxon>Bacteria</taxon>
        <taxon>Bacillati</taxon>
        <taxon>Actinomycetota</taxon>
        <taxon>Actinomycetes</taxon>
        <taxon>Kitasatosporales</taxon>
        <taxon>Streptomycetaceae</taxon>
        <taxon>Streptomyces</taxon>
    </lineage>
</organism>
<evidence type="ECO:0000256" key="14">
    <source>
        <dbReference type="ARBA" id="ARBA00038000"/>
    </source>
</evidence>
<evidence type="ECO:0000259" key="17">
    <source>
        <dbReference type="SMART" id="SM00382"/>
    </source>
</evidence>
<dbReference type="InterPro" id="IPR041552">
    <property type="entry name" value="UvrA_DNA-bd"/>
</dbReference>
<keyword evidence="10" id="KW-0067">ATP-binding</keyword>
<evidence type="ECO:0000256" key="9">
    <source>
        <dbReference type="ARBA" id="ARBA00022833"/>
    </source>
</evidence>
<keyword evidence="3" id="KW-0479">Metal-binding</keyword>
<dbReference type="PROSITE" id="PS00211">
    <property type="entry name" value="ABC_TRANSPORTER_1"/>
    <property type="match status" value="1"/>
</dbReference>
<dbReference type="PANTHER" id="PTHR43152">
    <property type="entry name" value="UVRABC SYSTEM PROTEIN A"/>
    <property type="match status" value="1"/>
</dbReference>
<dbReference type="SMART" id="SM00382">
    <property type="entry name" value="AAA"/>
    <property type="match status" value="2"/>
</dbReference>
<dbReference type="InterPro" id="IPR027417">
    <property type="entry name" value="P-loop_NTPase"/>
</dbReference>
<dbReference type="EMBL" id="VYUA01000001">
    <property type="protein sequence ID" value="KAB2594330.1"/>
    <property type="molecule type" value="Genomic_DNA"/>
</dbReference>
<dbReference type="GO" id="GO:0006281">
    <property type="term" value="P:DNA repair"/>
    <property type="evidence" value="ECO:0007669"/>
    <property type="project" value="UniProtKB-KW"/>
</dbReference>
<keyword evidence="9" id="KW-0862">Zinc</keyword>
<comment type="subcellular location">
    <subcellularLocation>
        <location evidence="1">Cytoplasm</location>
    </subcellularLocation>
</comment>
<evidence type="ECO:0000256" key="13">
    <source>
        <dbReference type="ARBA" id="ARBA00023204"/>
    </source>
</evidence>
<gene>
    <name evidence="18" type="ORF">F5983_00915</name>
</gene>
<evidence type="ECO:0000256" key="5">
    <source>
        <dbReference type="ARBA" id="ARBA00022741"/>
    </source>
</evidence>
<keyword evidence="6" id="KW-0227">DNA damage</keyword>
<accession>A0A5N5EZH5</accession>
<dbReference type="AlphaFoldDB" id="A0A5N5EZH5"/>
<dbReference type="GO" id="GO:0005737">
    <property type="term" value="C:cytoplasm"/>
    <property type="evidence" value="ECO:0007669"/>
    <property type="project" value="UniProtKB-SubCell"/>
</dbReference>
<feature type="domain" description="AAA+ ATPase" evidence="17">
    <location>
        <begin position="33"/>
        <end position="447"/>
    </location>
</feature>
<comment type="caution">
    <text evidence="18">The sequence shown here is derived from an EMBL/GenBank/DDBJ whole genome shotgun (WGS) entry which is preliminary data.</text>
</comment>
<dbReference type="Gene3D" id="3.40.50.300">
    <property type="entry name" value="P-loop containing nucleotide triphosphate hydrolases"/>
    <property type="match status" value="2"/>
</dbReference>
<dbReference type="SUPFAM" id="SSF52540">
    <property type="entry name" value="P-loop containing nucleoside triphosphate hydrolases"/>
    <property type="match status" value="2"/>
</dbReference>
<keyword evidence="11" id="KW-0267">Excision nuclease</keyword>
<sequence>MSHETEGAPGGEFIEVVGANTHNLRNVSVTIPKNRIVAFTGVSGSGKTSLAIDTIHAEAQLRYLNGISPFFRQFISPKDRPQVDRIAGLGVTLAVDQRRLNRSPRSTLGSITGLNDFLGLLFARMPALGPEAVEFPELRGLTSAYFDRYSMEGRCKRCAGLGYVVTPAEDRIVTRPDLPLRAGAGEWFERANSGEYLALPALAERYGADLDRPWRELPEAFRHAVLHGTGDEAVSYKIVSKQKKSGTETVIERSVPLKGALFEVSRLYEAAGSDSSKENYARFMRRQDCEDCAGSGFGDVPRTLKVAGLTYPEIVQMPIEDLRDWVATVDATLTPMQREVAVNLLPDLGRRVRLMVELGLGHLRVTRSAPSMSGGELQRARVTAQLNMDLTGIIFVLDEPSAGLHPADKHPLREILHALRDAGNTVLLVEHDPELIALADWVVDLGPGAGREGGTLVASVPTAELSDNPRSLTGAYLAGRGPRVRRERRYDAAAAPRLGLVGIDVHNVRLDRVDIPLNSLTCITGVSGSGKSSLLHEALGASLAATLRGERPEAVASVEGAAAVGWVTVVNQDPIGRTPRSNPATYTKAFDLIRKLYAATPQAKSLGYGAGSFSFNSPGGRCEACQGYGRRQVDMHFMPDMWVECDVCEGRRFTPELLAVTYHGKSVDEVLAMTVDEAAEFFPGPAPLAATLRATQQAGLGYLQLGQSGTELSGGEAQRLKLANAILMGSGSGSGSGSRGRGLVILDEPVTGLHPSDVQRMVDAFDTLLAAGNSVVIAEHDLHVAACADWIIDMGPGAGERGGKVVGEGPPATVAAGPGVTARYLRPLMAD</sequence>
<dbReference type="Proteomes" id="UP000326907">
    <property type="component" value="Unassembled WGS sequence"/>
</dbReference>
<keyword evidence="8" id="KW-0863">Zinc-finger</keyword>
<evidence type="ECO:0000256" key="6">
    <source>
        <dbReference type="ARBA" id="ARBA00022763"/>
    </source>
</evidence>
<evidence type="ECO:0000256" key="10">
    <source>
        <dbReference type="ARBA" id="ARBA00022840"/>
    </source>
</evidence>
<comment type="similarity">
    <text evidence="14">Belongs to the ABC transporter superfamily. UvrA family.</text>
</comment>
<dbReference type="SUPFAM" id="SSF53795">
    <property type="entry name" value="PEP carboxykinase-like"/>
    <property type="match status" value="1"/>
</dbReference>
<evidence type="ECO:0000256" key="15">
    <source>
        <dbReference type="ARBA" id="ARBA00039316"/>
    </source>
</evidence>
<dbReference type="CDD" id="cd03270">
    <property type="entry name" value="ABC_UvrA_I"/>
    <property type="match status" value="1"/>
</dbReference>
<dbReference type="GO" id="GO:0016887">
    <property type="term" value="F:ATP hydrolysis activity"/>
    <property type="evidence" value="ECO:0007669"/>
    <property type="project" value="InterPro"/>
</dbReference>
<keyword evidence="4" id="KW-0677">Repeat</keyword>
<evidence type="ECO:0000256" key="16">
    <source>
        <dbReference type="ARBA" id="ARBA00042156"/>
    </source>
</evidence>
<evidence type="ECO:0000256" key="12">
    <source>
        <dbReference type="ARBA" id="ARBA00023125"/>
    </source>
</evidence>
<evidence type="ECO:0000313" key="19">
    <source>
        <dbReference type="Proteomes" id="UP000326907"/>
    </source>
</evidence>
<dbReference type="Gene3D" id="1.10.8.280">
    <property type="entry name" value="ABC transporter ATPase domain-like"/>
    <property type="match status" value="1"/>
</dbReference>
<evidence type="ECO:0000256" key="3">
    <source>
        <dbReference type="ARBA" id="ARBA00022723"/>
    </source>
</evidence>
<evidence type="ECO:0000256" key="4">
    <source>
        <dbReference type="ARBA" id="ARBA00022737"/>
    </source>
</evidence>
<dbReference type="Pfam" id="PF17755">
    <property type="entry name" value="UvrA_DNA-bind"/>
    <property type="match status" value="1"/>
</dbReference>
<evidence type="ECO:0000256" key="8">
    <source>
        <dbReference type="ARBA" id="ARBA00022771"/>
    </source>
</evidence>
<name>A0A5N5EZH5_9ACTN</name>
<keyword evidence="19" id="KW-1185">Reference proteome</keyword>
<dbReference type="GO" id="GO:0005524">
    <property type="term" value="F:ATP binding"/>
    <property type="evidence" value="ECO:0007669"/>
    <property type="project" value="UniProtKB-KW"/>
</dbReference>
<dbReference type="InterPro" id="IPR003593">
    <property type="entry name" value="AAA+_ATPase"/>
</dbReference>
<dbReference type="InterPro" id="IPR017871">
    <property type="entry name" value="ABC_transporter-like_CS"/>
</dbReference>
<keyword evidence="2" id="KW-0963">Cytoplasm</keyword>
<keyword evidence="5" id="KW-0547">Nucleotide-binding</keyword>
<dbReference type="GO" id="GO:0003677">
    <property type="term" value="F:DNA binding"/>
    <property type="evidence" value="ECO:0007669"/>
    <property type="project" value="UniProtKB-KW"/>
</dbReference>
<protein>
    <recommendedName>
        <fullName evidence="15">UvrABC system protein A</fullName>
    </recommendedName>
    <alternativeName>
        <fullName evidence="16">Excinuclease ABC subunit A</fullName>
    </alternativeName>
</protein>
<reference evidence="18 19" key="1">
    <citation type="submission" date="2019-09" db="EMBL/GenBank/DDBJ databases">
        <authorList>
            <person name="Liu P."/>
        </authorList>
    </citation>
    <scope>NUCLEOTIDE SEQUENCE [LARGE SCALE GENOMIC DNA]</scope>
    <source>
        <strain evidence="18 19">TRM68085</strain>
    </source>
</reference>
<keyword evidence="12" id="KW-0238">DNA-binding</keyword>
<evidence type="ECO:0000256" key="11">
    <source>
        <dbReference type="ARBA" id="ARBA00022881"/>
    </source>
</evidence>
<dbReference type="Gene3D" id="1.20.1580.10">
    <property type="entry name" value="ABC transporter ATPase like domain"/>
    <property type="match status" value="2"/>
</dbReference>
<dbReference type="RefSeq" id="WP_151508542.1">
    <property type="nucleotide sequence ID" value="NZ_VYUA01000001.1"/>
</dbReference>
<evidence type="ECO:0000313" key="18">
    <source>
        <dbReference type="EMBL" id="KAB2594330.1"/>
    </source>
</evidence>
<dbReference type="GO" id="GO:0008270">
    <property type="term" value="F:zinc ion binding"/>
    <property type="evidence" value="ECO:0007669"/>
    <property type="project" value="UniProtKB-KW"/>
</dbReference>
<keyword evidence="7" id="KW-0228">DNA excision</keyword>
<evidence type="ECO:0000256" key="1">
    <source>
        <dbReference type="ARBA" id="ARBA00004496"/>
    </source>
</evidence>
<proteinExistence type="inferred from homology"/>
<keyword evidence="13" id="KW-0234">DNA repair</keyword>